<dbReference type="EnsemblProtists" id="EKX37049">
    <property type="protein sequence ID" value="EKX37049"/>
    <property type="gene ID" value="GUITHDRAFT_145293"/>
</dbReference>
<feature type="compositionally biased region" description="Polar residues" evidence="1">
    <location>
        <begin position="38"/>
        <end position="52"/>
    </location>
</feature>
<feature type="region of interest" description="Disordered" evidence="1">
    <location>
        <begin position="19"/>
        <end position="87"/>
    </location>
</feature>
<protein>
    <submittedName>
        <fullName evidence="2 3">Uncharacterized protein</fullName>
    </submittedName>
</protein>
<organism evidence="2">
    <name type="scientific">Guillardia theta (strain CCMP2712)</name>
    <name type="common">Cryptophyte</name>
    <dbReference type="NCBI Taxonomy" id="905079"/>
    <lineage>
        <taxon>Eukaryota</taxon>
        <taxon>Cryptophyceae</taxon>
        <taxon>Pyrenomonadales</taxon>
        <taxon>Geminigeraceae</taxon>
        <taxon>Guillardia</taxon>
    </lineage>
</organism>
<dbReference type="HOGENOM" id="CLU_1716717_0_0_1"/>
<reference evidence="4" key="2">
    <citation type="submission" date="2012-11" db="EMBL/GenBank/DDBJ databases">
        <authorList>
            <person name="Kuo A."/>
            <person name="Curtis B.A."/>
            <person name="Tanifuji G."/>
            <person name="Burki F."/>
            <person name="Gruber A."/>
            <person name="Irimia M."/>
            <person name="Maruyama S."/>
            <person name="Arias M.C."/>
            <person name="Ball S.G."/>
            <person name="Gile G.H."/>
            <person name="Hirakawa Y."/>
            <person name="Hopkins J.F."/>
            <person name="Rensing S.A."/>
            <person name="Schmutz J."/>
            <person name="Symeonidi A."/>
            <person name="Elias M."/>
            <person name="Eveleigh R.J."/>
            <person name="Herman E.K."/>
            <person name="Klute M.J."/>
            <person name="Nakayama T."/>
            <person name="Obornik M."/>
            <person name="Reyes-Prieto A."/>
            <person name="Armbrust E.V."/>
            <person name="Aves S.J."/>
            <person name="Beiko R.G."/>
            <person name="Coutinho P."/>
            <person name="Dacks J.B."/>
            <person name="Durnford D.G."/>
            <person name="Fast N.M."/>
            <person name="Green B.R."/>
            <person name="Grisdale C."/>
            <person name="Hempe F."/>
            <person name="Henrissat B."/>
            <person name="Hoppner M.P."/>
            <person name="Ishida K.-I."/>
            <person name="Kim E."/>
            <person name="Koreny L."/>
            <person name="Kroth P.G."/>
            <person name="Liu Y."/>
            <person name="Malik S.-B."/>
            <person name="Maier U.G."/>
            <person name="McRose D."/>
            <person name="Mock T."/>
            <person name="Neilson J.A."/>
            <person name="Onodera N.T."/>
            <person name="Poole A.M."/>
            <person name="Pritham E.J."/>
            <person name="Richards T.A."/>
            <person name="Rocap G."/>
            <person name="Roy S.W."/>
            <person name="Sarai C."/>
            <person name="Schaack S."/>
            <person name="Shirato S."/>
            <person name="Slamovits C.H."/>
            <person name="Spencer D.F."/>
            <person name="Suzuki S."/>
            <person name="Worden A.Z."/>
            <person name="Zauner S."/>
            <person name="Barry K."/>
            <person name="Bell C."/>
            <person name="Bharti A.K."/>
            <person name="Crow J.A."/>
            <person name="Grimwood J."/>
            <person name="Kramer R."/>
            <person name="Lindquist E."/>
            <person name="Lucas S."/>
            <person name="Salamov A."/>
            <person name="McFadden G.I."/>
            <person name="Lane C.E."/>
            <person name="Keeling P.J."/>
            <person name="Gray M.W."/>
            <person name="Grigoriev I.V."/>
            <person name="Archibald J.M."/>
        </authorList>
    </citation>
    <scope>NUCLEOTIDE SEQUENCE</scope>
    <source>
        <strain evidence="4">CCMP2712</strain>
    </source>
</reference>
<dbReference type="Proteomes" id="UP000011087">
    <property type="component" value="Unassembled WGS sequence"/>
</dbReference>
<gene>
    <name evidence="2" type="ORF">GUITHDRAFT_145293</name>
</gene>
<dbReference type="EMBL" id="JH993064">
    <property type="protein sequence ID" value="EKX37049.1"/>
    <property type="molecule type" value="Genomic_DNA"/>
</dbReference>
<keyword evidence="4" id="KW-1185">Reference proteome</keyword>
<proteinExistence type="predicted"/>
<evidence type="ECO:0000256" key="1">
    <source>
        <dbReference type="SAM" id="MobiDB-lite"/>
    </source>
</evidence>
<reference evidence="2 4" key="1">
    <citation type="journal article" date="2012" name="Nature">
        <title>Algal genomes reveal evolutionary mosaicism and the fate of nucleomorphs.</title>
        <authorList>
            <consortium name="DOE Joint Genome Institute"/>
            <person name="Curtis B.A."/>
            <person name="Tanifuji G."/>
            <person name="Burki F."/>
            <person name="Gruber A."/>
            <person name="Irimia M."/>
            <person name="Maruyama S."/>
            <person name="Arias M.C."/>
            <person name="Ball S.G."/>
            <person name="Gile G.H."/>
            <person name="Hirakawa Y."/>
            <person name="Hopkins J.F."/>
            <person name="Kuo A."/>
            <person name="Rensing S.A."/>
            <person name="Schmutz J."/>
            <person name="Symeonidi A."/>
            <person name="Elias M."/>
            <person name="Eveleigh R.J."/>
            <person name="Herman E.K."/>
            <person name="Klute M.J."/>
            <person name="Nakayama T."/>
            <person name="Obornik M."/>
            <person name="Reyes-Prieto A."/>
            <person name="Armbrust E.V."/>
            <person name="Aves S.J."/>
            <person name="Beiko R.G."/>
            <person name="Coutinho P."/>
            <person name="Dacks J.B."/>
            <person name="Durnford D.G."/>
            <person name="Fast N.M."/>
            <person name="Green B.R."/>
            <person name="Grisdale C.J."/>
            <person name="Hempel F."/>
            <person name="Henrissat B."/>
            <person name="Hoppner M.P."/>
            <person name="Ishida K."/>
            <person name="Kim E."/>
            <person name="Koreny L."/>
            <person name="Kroth P.G."/>
            <person name="Liu Y."/>
            <person name="Malik S.B."/>
            <person name="Maier U.G."/>
            <person name="McRose D."/>
            <person name="Mock T."/>
            <person name="Neilson J.A."/>
            <person name="Onodera N.T."/>
            <person name="Poole A.M."/>
            <person name="Pritham E.J."/>
            <person name="Richards T.A."/>
            <person name="Rocap G."/>
            <person name="Roy S.W."/>
            <person name="Sarai C."/>
            <person name="Schaack S."/>
            <person name="Shirato S."/>
            <person name="Slamovits C.H."/>
            <person name="Spencer D.F."/>
            <person name="Suzuki S."/>
            <person name="Worden A.Z."/>
            <person name="Zauner S."/>
            <person name="Barry K."/>
            <person name="Bell C."/>
            <person name="Bharti A.K."/>
            <person name="Crow J.A."/>
            <person name="Grimwood J."/>
            <person name="Kramer R."/>
            <person name="Lindquist E."/>
            <person name="Lucas S."/>
            <person name="Salamov A."/>
            <person name="McFadden G.I."/>
            <person name="Lane C.E."/>
            <person name="Keeling P.J."/>
            <person name="Gray M.W."/>
            <person name="Grigoriev I.V."/>
            <person name="Archibald J.M."/>
        </authorList>
    </citation>
    <scope>NUCLEOTIDE SEQUENCE</scope>
    <source>
        <strain evidence="2 4">CCMP2712</strain>
    </source>
</reference>
<dbReference type="RefSeq" id="XP_005824029.1">
    <property type="nucleotide sequence ID" value="XM_005823972.1"/>
</dbReference>
<evidence type="ECO:0000313" key="4">
    <source>
        <dbReference type="Proteomes" id="UP000011087"/>
    </source>
</evidence>
<dbReference type="GeneID" id="17293811"/>
<feature type="compositionally biased region" description="Basic and acidic residues" evidence="1">
    <location>
        <begin position="54"/>
        <end position="73"/>
    </location>
</feature>
<sequence>MENFMTLFDDRKDNIMSTIFSKPSNLDGGLKERDVRSQPHNNTMESSQSSASKLDPKRMKGEKSNPVSKDSKQRKSPTIKPATRSLSAEKGDKKFVKFKLESETIEDVYGREAYTTAQKEEEILLHKQRNEQIGDIYAIAALHAQQVEIRPVT</sequence>
<dbReference type="KEGG" id="gtt:GUITHDRAFT_145293"/>
<dbReference type="PaxDb" id="55529-EKX37049"/>
<evidence type="ECO:0000313" key="3">
    <source>
        <dbReference type="EnsemblProtists" id="EKX37049"/>
    </source>
</evidence>
<name>L1IMB8_GUITC</name>
<reference evidence="3" key="3">
    <citation type="submission" date="2016-03" db="UniProtKB">
        <authorList>
            <consortium name="EnsemblProtists"/>
        </authorList>
    </citation>
    <scope>IDENTIFICATION</scope>
</reference>
<dbReference type="AlphaFoldDB" id="L1IMB8"/>
<evidence type="ECO:0000313" key="2">
    <source>
        <dbReference type="EMBL" id="EKX37049.1"/>
    </source>
</evidence>
<accession>L1IMB8</accession>